<reference evidence="4" key="1">
    <citation type="submission" date="2017-12" db="EMBL/GenBank/DDBJ databases">
        <title>Gene loss provides genomic basis for host adaptation in cereal stripe rust fungi.</title>
        <authorList>
            <person name="Xia C."/>
        </authorList>
    </citation>
    <scope>NUCLEOTIDE SEQUENCE [LARGE SCALE GENOMIC DNA]</scope>
    <source>
        <strain evidence="4">93-210</strain>
    </source>
</reference>
<feature type="region of interest" description="Disordered" evidence="3">
    <location>
        <begin position="46"/>
        <end position="67"/>
    </location>
</feature>
<dbReference type="InterPro" id="IPR037171">
    <property type="entry name" value="NagB/RpiA_transferase-like"/>
</dbReference>
<dbReference type="Gene3D" id="3.40.50.10470">
    <property type="entry name" value="Translation initiation factor eif-2b, domain 2"/>
    <property type="match status" value="1"/>
</dbReference>
<evidence type="ECO:0000313" key="5">
    <source>
        <dbReference type="Proteomes" id="UP000239156"/>
    </source>
</evidence>
<dbReference type="GO" id="GO:0019509">
    <property type="term" value="P:L-methionine salvage from methylthioadenosine"/>
    <property type="evidence" value="ECO:0007669"/>
    <property type="project" value="TreeGrafter"/>
</dbReference>
<keyword evidence="5" id="KW-1185">Reference proteome</keyword>
<dbReference type="SUPFAM" id="SSF100950">
    <property type="entry name" value="NagB/RpiA/CoA transferase-like"/>
    <property type="match status" value="1"/>
</dbReference>
<dbReference type="AlphaFoldDB" id="A0A2S4VR13"/>
<dbReference type="InterPro" id="IPR000649">
    <property type="entry name" value="IF-2B-related"/>
</dbReference>
<dbReference type="VEuPathDB" id="FungiDB:PSHT_02953"/>
<dbReference type="PANTHER" id="PTHR43475">
    <property type="entry name" value="METHYLTHIORIBOSE-1-PHOSPHATE ISOMERASE"/>
    <property type="match status" value="1"/>
</dbReference>
<comment type="similarity">
    <text evidence="1 2">Belongs to the eIF-2B alpha/beta/delta subunits family.</text>
</comment>
<evidence type="ECO:0000313" key="4">
    <source>
        <dbReference type="EMBL" id="POW11899.1"/>
    </source>
</evidence>
<dbReference type="EMBL" id="PKSL01000035">
    <property type="protein sequence ID" value="POW11899.1"/>
    <property type="molecule type" value="Genomic_DNA"/>
</dbReference>
<evidence type="ECO:0008006" key="6">
    <source>
        <dbReference type="Google" id="ProtNLM"/>
    </source>
</evidence>
<organism evidence="4 5">
    <name type="scientific">Puccinia striiformis</name>
    <dbReference type="NCBI Taxonomy" id="27350"/>
    <lineage>
        <taxon>Eukaryota</taxon>
        <taxon>Fungi</taxon>
        <taxon>Dikarya</taxon>
        <taxon>Basidiomycota</taxon>
        <taxon>Pucciniomycotina</taxon>
        <taxon>Pucciniomycetes</taxon>
        <taxon>Pucciniales</taxon>
        <taxon>Pucciniaceae</taxon>
        <taxon>Puccinia</taxon>
    </lineage>
</organism>
<accession>A0A2S4VR13</accession>
<protein>
    <recommendedName>
        <fullName evidence="6">Nagb/rpia/CoA transferase-like protein</fullName>
    </recommendedName>
</protein>
<dbReference type="Proteomes" id="UP000239156">
    <property type="component" value="Unassembled WGS sequence"/>
</dbReference>
<dbReference type="Pfam" id="PF01008">
    <property type="entry name" value="IF-2B"/>
    <property type="match status" value="1"/>
</dbReference>
<gene>
    <name evidence="4" type="ORF">PSTT_04977</name>
</gene>
<dbReference type="PANTHER" id="PTHR43475:SF3">
    <property type="entry name" value="TRANSLATION INITIATION FACTOR EIF-2B SUBUNIT FAMILY PROTEIN (AFU_ORTHOLOGUE AFUA_2G14290)"/>
    <property type="match status" value="1"/>
</dbReference>
<comment type="caution">
    <text evidence="4">The sequence shown here is derived from an EMBL/GenBank/DDBJ whole genome shotgun (WGS) entry which is preliminary data.</text>
</comment>
<dbReference type="GO" id="GO:0046523">
    <property type="term" value="F:S-methyl-5-thioribose-1-phosphate isomerase activity"/>
    <property type="evidence" value="ECO:0007669"/>
    <property type="project" value="TreeGrafter"/>
</dbReference>
<dbReference type="VEuPathDB" id="FungiDB:PSTT_04977"/>
<proteinExistence type="inferred from homology"/>
<name>A0A2S4VR13_9BASI</name>
<dbReference type="InterPro" id="IPR042529">
    <property type="entry name" value="IF_2B-like_C"/>
</dbReference>
<evidence type="ECO:0000256" key="3">
    <source>
        <dbReference type="SAM" id="MobiDB-lite"/>
    </source>
</evidence>
<evidence type="ECO:0000256" key="2">
    <source>
        <dbReference type="RuleBase" id="RU003814"/>
    </source>
</evidence>
<sequence length="831" mass="92123">MYSAMSDPARYPNYRYPPRGYPPPSHPATRLRPAYYYSPAAGIPNPAPLNDPTINPTSTYAPEDHHHPNYTPGMGPWSNLPPPGAYDYEYWPHPPPHMHYPNLPVGIDPFSRMEQFANPMDHYHKRLKWREEILKGDPDKLISESVAEASRLVVSIVTRGPVDQPYGQGQEVLCFRSLRKPSHYATAQDNVAFTCFALDACSIAPLKEGDPVPSAIDLSKKSLTALMPKLDVGKDLKLVRKSKPLLWDNTTIIEAYLYRVVEGKEDPGSAGGRDLEERLGPETHLWNPITDYPEFLATIQRRVIDLDIRPLRAGSINFYSDIIATAIVLAPPTILIPCSNIEYTPQPFCISSAIPKQWSRSDTGRSRFPRGWTVFGSAECSLSLCYISICPNGIHSTAQTSTEAFPHYPIPPPPGDQKDYEVCEKRRVWAYWTEVMAWHLSQLREDVQVSTSYTLLKSLYAVKASVDDGKVSLDELERIMINAIASEADRSRHATETLVHEGIGECLHNPNFAPPENALEKMHIVTAGTSSVVYNVIAKLITHVLARKPSLTESSSKSTINRRIMDLKITIAESRPLSEGVTLAMKLSHVVETYLEYRDRGSKHAKQASAAPSIADLGSSVLDPNLQARMKQEMSEAERKRSLHRLQPVSLGLSKLLDDLDAKKEKKEPKVSIELITDAAVVSTVMAAGGTNVKPIILLGADRIFADGKVVNKVGSAQMAWAGKCSGGVVLILCRADRVHSKDMPGPAKASSPSDELVSGWEHTIGLEAIADLQKSSHVKISNPTYEDVNYEDITGYITELGFMGRDMLMEFSNMRSDLEKVVWPENALSK</sequence>
<evidence type="ECO:0000256" key="1">
    <source>
        <dbReference type="ARBA" id="ARBA00007251"/>
    </source>
</evidence>